<accession>A0A918VI10</accession>
<dbReference type="EMBL" id="BMWH01000017">
    <property type="protein sequence ID" value="GGZ97766.1"/>
    <property type="molecule type" value="Genomic_DNA"/>
</dbReference>
<dbReference type="RefSeq" id="WP_190058920.1">
    <property type="nucleotide sequence ID" value="NZ_BMWH01000017.1"/>
</dbReference>
<dbReference type="InterPro" id="IPR010982">
    <property type="entry name" value="Lambda_DNA-bd_dom_sf"/>
</dbReference>
<dbReference type="Pfam" id="PF13432">
    <property type="entry name" value="TPR_16"/>
    <property type="match status" value="2"/>
</dbReference>
<protein>
    <recommendedName>
        <fullName evidence="3">HTH cro/C1-type domain-containing protein</fullName>
    </recommendedName>
</protein>
<name>A0A918VI10_9ACTN</name>
<dbReference type="PANTHER" id="PTHR46797:SF1">
    <property type="entry name" value="METHYLPHOSPHONATE SYNTHASE"/>
    <property type="match status" value="1"/>
</dbReference>
<proteinExistence type="predicted"/>
<dbReference type="SUPFAM" id="SSF48452">
    <property type="entry name" value="TPR-like"/>
    <property type="match status" value="3"/>
</dbReference>
<dbReference type="GO" id="GO:0005829">
    <property type="term" value="C:cytosol"/>
    <property type="evidence" value="ECO:0007669"/>
    <property type="project" value="TreeGrafter"/>
</dbReference>
<dbReference type="Proteomes" id="UP000623010">
    <property type="component" value="Unassembled WGS sequence"/>
</dbReference>
<feature type="domain" description="HTH cro/C1-type" evidence="3">
    <location>
        <begin position="15"/>
        <end position="68"/>
    </location>
</feature>
<dbReference type="Pfam" id="PF01381">
    <property type="entry name" value="HTH_3"/>
    <property type="match status" value="1"/>
</dbReference>
<reference evidence="4" key="2">
    <citation type="submission" date="2020-09" db="EMBL/GenBank/DDBJ databases">
        <authorList>
            <person name="Sun Q."/>
            <person name="Ohkuma M."/>
        </authorList>
    </citation>
    <scope>NUCLEOTIDE SEQUENCE</scope>
    <source>
        <strain evidence="4">JCM 5016</strain>
    </source>
</reference>
<keyword evidence="5" id="KW-1185">Reference proteome</keyword>
<dbReference type="InterPro" id="IPR050807">
    <property type="entry name" value="TransReg_Diox_bact_type"/>
</dbReference>
<dbReference type="Gene3D" id="1.10.260.40">
    <property type="entry name" value="lambda repressor-like DNA-binding domains"/>
    <property type="match status" value="1"/>
</dbReference>
<evidence type="ECO:0000313" key="4">
    <source>
        <dbReference type="EMBL" id="GGZ97766.1"/>
    </source>
</evidence>
<dbReference type="AlphaFoldDB" id="A0A918VI10"/>
<gene>
    <name evidence="4" type="ORF">GCM10010389_41250</name>
</gene>
<dbReference type="InterPro" id="IPR019734">
    <property type="entry name" value="TPR_rpt"/>
</dbReference>
<dbReference type="PROSITE" id="PS50943">
    <property type="entry name" value="HTH_CROC1"/>
    <property type="match status" value="1"/>
</dbReference>
<dbReference type="SMART" id="SM00028">
    <property type="entry name" value="TPR"/>
    <property type="match status" value="4"/>
</dbReference>
<dbReference type="SMART" id="SM00530">
    <property type="entry name" value="HTH_XRE"/>
    <property type="match status" value="1"/>
</dbReference>
<dbReference type="InterPro" id="IPR011990">
    <property type="entry name" value="TPR-like_helical_dom_sf"/>
</dbReference>
<dbReference type="Gene3D" id="1.25.40.10">
    <property type="entry name" value="Tetratricopeptide repeat domain"/>
    <property type="match status" value="2"/>
</dbReference>
<dbReference type="GO" id="GO:0003677">
    <property type="term" value="F:DNA binding"/>
    <property type="evidence" value="ECO:0007669"/>
    <property type="project" value="UniProtKB-KW"/>
</dbReference>
<dbReference type="CDD" id="cd00093">
    <property type="entry name" value="HTH_XRE"/>
    <property type="match status" value="1"/>
</dbReference>
<comment type="caution">
    <text evidence="4">The sequence shown here is derived from an EMBL/GenBank/DDBJ whole genome shotgun (WGS) entry which is preliminary data.</text>
</comment>
<dbReference type="PANTHER" id="PTHR46797">
    <property type="entry name" value="HTH-TYPE TRANSCRIPTIONAL REGULATOR"/>
    <property type="match status" value="1"/>
</dbReference>
<evidence type="ECO:0000256" key="2">
    <source>
        <dbReference type="SAM" id="MobiDB-lite"/>
    </source>
</evidence>
<sequence length="449" mass="48707">MKPSPSEAGGIGRRLREQRQRRGLNQQDLASEDISVSYVSLIETGKRIPSPAVLETLAARVGCSVEYLRTGRDDARVKELQLKIAFADIALRNGSNGEALQSYSEVLASAPLLDEQSLRRAKLGQAMAMEKLGRVEAALQLLHGLFEAPETVAGSAEWSQLAIALCRCYRAAGDLDMSIEIGEKALRTLDSLGLSVTDDHVQLGTTLLGCYEMRGDLTRAHLLAKRLIETADATGSRVARGSVYWNAGLVAHSRGQTSEALALIERALVLMAETDNVRHQAMLKGAYGTLLLDTDPPDPQRALKFLEEARDDLGDVGTSLERALAELGVARATLRCGRAEEAVDLAERALGLFGVQESTEVAETRLVLGEAYFAAGRPDRGEAALQGVARQLGQLPPSRKAAKLWRLLGDFWQRQGRTADALSAYQRALSDVGLRPQPVPEQALTEQHR</sequence>
<dbReference type="GO" id="GO:0003700">
    <property type="term" value="F:DNA-binding transcription factor activity"/>
    <property type="evidence" value="ECO:0007669"/>
    <property type="project" value="TreeGrafter"/>
</dbReference>
<dbReference type="InterPro" id="IPR001387">
    <property type="entry name" value="Cro/C1-type_HTH"/>
</dbReference>
<evidence type="ECO:0000259" key="3">
    <source>
        <dbReference type="PROSITE" id="PS50943"/>
    </source>
</evidence>
<dbReference type="SUPFAM" id="SSF47413">
    <property type="entry name" value="lambda repressor-like DNA-binding domains"/>
    <property type="match status" value="1"/>
</dbReference>
<evidence type="ECO:0000313" key="5">
    <source>
        <dbReference type="Proteomes" id="UP000623010"/>
    </source>
</evidence>
<keyword evidence="1" id="KW-0238">DNA-binding</keyword>
<feature type="region of interest" description="Disordered" evidence="2">
    <location>
        <begin position="1"/>
        <end position="26"/>
    </location>
</feature>
<evidence type="ECO:0000256" key="1">
    <source>
        <dbReference type="ARBA" id="ARBA00023125"/>
    </source>
</evidence>
<organism evidence="4 5">
    <name type="scientific">Streptomyces echinoruber</name>
    <dbReference type="NCBI Taxonomy" id="68898"/>
    <lineage>
        <taxon>Bacteria</taxon>
        <taxon>Bacillati</taxon>
        <taxon>Actinomycetota</taxon>
        <taxon>Actinomycetes</taxon>
        <taxon>Kitasatosporales</taxon>
        <taxon>Streptomycetaceae</taxon>
        <taxon>Streptomyces</taxon>
    </lineage>
</organism>
<reference evidence="4" key="1">
    <citation type="journal article" date="2014" name="Int. J. Syst. Evol. Microbiol.">
        <title>Complete genome sequence of Corynebacterium casei LMG S-19264T (=DSM 44701T), isolated from a smear-ripened cheese.</title>
        <authorList>
            <consortium name="US DOE Joint Genome Institute (JGI-PGF)"/>
            <person name="Walter F."/>
            <person name="Albersmeier A."/>
            <person name="Kalinowski J."/>
            <person name="Ruckert C."/>
        </authorList>
    </citation>
    <scope>NUCLEOTIDE SEQUENCE</scope>
    <source>
        <strain evidence="4">JCM 5016</strain>
    </source>
</reference>